<dbReference type="RefSeq" id="WP_097553927.1">
    <property type="nucleotide sequence ID" value="NZ_PCMW01000034.1"/>
</dbReference>
<dbReference type="OrthoDB" id="1372507at2"/>
<accession>A0A2H3KC79</accession>
<keyword evidence="1" id="KW-0472">Membrane</keyword>
<protein>
    <submittedName>
        <fullName evidence="2">Uncharacterized protein</fullName>
    </submittedName>
</protein>
<name>A0A2H3KC79_9FLAO</name>
<evidence type="ECO:0000313" key="3">
    <source>
        <dbReference type="Proteomes" id="UP000220828"/>
    </source>
</evidence>
<dbReference type="Proteomes" id="UP000220828">
    <property type="component" value="Unassembled WGS sequence"/>
</dbReference>
<feature type="transmembrane region" description="Helical" evidence="1">
    <location>
        <begin position="40"/>
        <end position="60"/>
    </location>
</feature>
<feature type="transmembrane region" description="Helical" evidence="1">
    <location>
        <begin position="6"/>
        <end position="28"/>
    </location>
</feature>
<organism evidence="2 3">
    <name type="scientific">Flavobacterium branchiophilum</name>
    <dbReference type="NCBI Taxonomy" id="55197"/>
    <lineage>
        <taxon>Bacteria</taxon>
        <taxon>Pseudomonadati</taxon>
        <taxon>Bacteroidota</taxon>
        <taxon>Flavobacteriia</taxon>
        <taxon>Flavobacteriales</taxon>
        <taxon>Flavobacteriaceae</taxon>
        <taxon>Flavobacterium</taxon>
    </lineage>
</organism>
<sequence>MRDFLATLGGFLALVCLLAFVVGIIMLFFESSRKLAGKVILYAVIGFVIGFGTCAANFRLGGI</sequence>
<keyword evidence="1" id="KW-1133">Transmembrane helix</keyword>
<keyword evidence="1" id="KW-0812">Transmembrane</keyword>
<comment type="caution">
    <text evidence="2">The sequence shown here is derived from an EMBL/GenBank/DDBJ whole genome shotgun (WGS) entry which is preliminary data.</text>
</comment>
<evidence type="ECO:0000256" key="1">
    <source>
        <dbReference type="SAM" id="Phobius"/>
    </source>
</evidence>
<reference evidence="2 3" key="1">
    <citation type="submission" date="2017-09" db="EMBL/GenBank/DDBJ databases">
        <title>Whole genomes of Flavobacteriaceae.</title>
        <authorList>
            <person name="Stine C."/>
            <person name="Li C."/>
            <person name="Tadesse D."/>
        </authorList>
    </citation>
    <scope>NUCLEOTIDE SEQUENCE [LARGE SCALE GENOMIC DNA]</scope>
    <source>
        <strain evidence="2 3">ATCC 35036</strain>
    </source>
</reference>
<proteinExistence type="predicted"/>
<dbReference type="AlphaFoldDB" id="A0A2H3KC79"/>
<dbReference type="EMBL" id="PCMW01000034">
    <property type="protein sequence ID" value="PDS24893.1"/>
    <property type="molecule type" value="Genomic_DNA"/>
</dbReference>
<evidence type="ECO:0000313" key="2">
    <source>
        <dbReference type="EMBL" id="PDS24893.1"/>
    </source>
</evidence>
<gene>
    <name evidence="2" type="ORF">B0A77_06435</name>
</gene>